<feature type="region of interest" description="Disordered" evidence="10">
    <location>
        <begin position="15"/>
        <end position="40"/>
    </location>
</feature>
<keyword evidence="8" id="KW-0505">Motor protein</keyword>
<protein>
    <submittedName>
        <fullName evidence="11">Uncharacterized protein</fullName>
    </submittedName>
</protein>
<dbReference type="Pfam" id="PF05783">
    <property type="entry name" value="DLIC"/>
    <property type="match status" value="2"/>
</dbReference>
<dbReference type="GO" id="GO:0000226">
    <property type="term" value="P:microtubule cytoskeleton organization"/>
    <property type="evidence" value="ECO:0007669"/>
    <property type="project" value="TreeGrafter"/>
</dbReference>
<dbReference type="AlphaFoldDB" id="A0A1E3KB64"/>
<dbReference type="GO" id="GO:0005874">
    <property type="term" value="C:microtubule"/>
    <property type="evidence" value="ECO:0007669"/>
    <property type="project" value="UniProtKB-KW"/>
</dbReference>
<evidence type="ECO:0000256" key="5">
    <source>
        <dbReference type="ARBA" id="ARBA00022741"/>
    </source>
</evidence>
<keyword evidence="3" id="KW-0963">Cytoplasm</keyword>
<keyword evidence="4" id="KW-0493">Microtubule</keyword>
<evidence type="ECO:0000256" key="9">
    <source>
        <dbReference type="ARBA" id="ARBA00023212"/>
    </source>
</evidence>
<evidence type="ECO:0000256" key="3">
    <source>
        <dbReference type="ARBA" id="ARBA00022490"/>
    </source>
</evidence>
<evidence type="ECO:0000256" key="7">
    <source>
        <dbReference type="ARBA" id="ARBA00023017"/>
    </source>
</evidence>
<evidence type="ECO:0000256" key="1">
    <source>
        <dbReference type="ARBA" id="ARBA00004245"/>
    </source>
</evidence>
<dbReference type="PANTHER" id="PTHR12688">
    <property type="entry name" value="DYNEIN LIGHT INTERMEDIATE CHAIN"/>
    <property type="match status" value="1"/>
</dbReference>
<dbReference type="GO" id="GO:0005868">
    <property type="term" value="C:cytoplasmic dynein complex"/>
    <property type="evidence" value="ECO:0007669"/>
    <property type="project" value="InterPro"/>
</dbReference>
<dbReference type="InterPro" id="IPR022780">
    <property type="entry name" value="Dynein_light_int_chain"/>
</dbReference>
<dbReference type="GO" id="GO:0005524">
    <property type="term" value="F:ATP binding"/>
    <property type="evidence" value="ECO:0007669"/>
    <property type="project" value="UniProtKB-KW"/>
</dbReference>
<keyword evidence="9" id="KW-0206">Cytoskeleton</keyword>
<feature type="compositionally biased region" description="Low complexity" evidence="10">
    <location>
        <begin position="20"/>
        <end position="35"/>
    </location>
</feature>
<evidence type="ECO:0000256" key="4">
    <source>
        <dbReference type="ARBA" id="ARBA00022701"/>
    </source>
</evidence>
<gene>
    <name evidence="11" type="ORF">I350_00953</name>
</gene>
<evidence type="ECO:0000256" key="10">
    <source>
        <dbReference type="SAM" id="MobiDB-lite"/>
    </source>
</evidence>
<comment type="subcellular location">
    <subcellularLocation>
        <location evidence="1">Cytoplasm</location>
        <location evidence="1">Cytoskeleton</location>
    </subcellularLocation>
</comment>
<evidence type="ECO:0000256" key="6">
    <source>
        <dbReference type="ARBA" id="ARBA00022840"/>
    </source>
</evidence>
<keyword evidence="7" id="KW-0243">Dynein</keyword>
<dbReference type="Proteomes" id="UP000095149">
    <property type="component" value="Unassembled WGS sequence"/>
</dbReference>
<organism evidence="11 12">
    <name type="scientific">Cryptococcus amylolentus CBS 6273</name>
    <dbReference type="NCBI Taxonomy" id="1296118"/>
    <lineage>
        <taxon>Eukaryota</taxon>
        <taxon>Fungi</taxon>
        <taxon>Dikarya</taxon>
        <taxon>Basidiomycota</taxon>
        <taxon>Agaricomycotina</taxon>
        <taxon>Tremellomycetes</taxon>
        <taxon>Tremellales</taxon>
        <taxon>Cryptococcaceae</taxon>
        <taxon>Cryptococcus</taxon>
    </lineage>
</organism>
<comment type="caution">
    <text evidence="11">The sequence shown here is derived from an EMBL/GenBank/DDBJ whole genome shotgun (WGS) entry which is preliminary data.</text>
</comment>
<keyword evidence="2" id="KW-0813">Transport</keyword>
<evidence type="ECO:0000256" key="8">
    <source>
        <dbReference type="ARBA" id="ARBA00023175"/>
    </source>
</evidence>
<keyword evidence="6" id="KW-0067">ATP-binding</keyword>
<accession>A0A1E3KB64</accession>
<reference evidence="11 12" key="1">
    <citation type="submission" date="2016-06" db="EMBL/GenBank/DDBJ databases">
        <title>Evolution of pathogenesis and genome organization in the Tremellales.</title>
        <authorList>
            <person name="Cuomo C."/>
            <person name="Litvintseva A."/>
            <person name="Heitman J."/>
            <person name="Chen Y."/>
            <person name="Sun S."/>
            <person name="Springer D."/>
            <person name="Dromer F."/>
            <person name="Young S."/>
            <person name="Zeng Q."/>
            <person name="Chapman S."/>
            <person name="Gujja S."/>
            <person name="Saif S."/>
            <person name="Birren B."/>
        </authorList>
    </citation>
    <scope>NUCLEOTIDE SEQUENCE [LARGE SCALE GENOMIC DNA]</scope>
    <source>
        <strain evidence="11 12">CBS 6273</strain>
    </source>
</reference>
<dbReference type="GO" id="GO:0035974">
    <property type="term" value="C:meiotic spindle pole body"/>
    <property type="evidence" value="ECO:0007669"/>
    <property type="project" value="TreeGrafter"/>
</dbReference>
<sequence>MAAIDLVYPALEEDKRKLAEPAQPQTQAAGAAQSGQERRSRNGLALVYEVIEVVEDEDSAPPLSVFYPPSSHPKPAQARPQCFARKSSLGYCPRHSSVLDKTTVNDLLTWLSWVETWASEAGEGGEVEELHERLQSHLQHYTEPSPAIVGTTTYAVVGPLLPLDSVTSTRSSVIPIVVVCTKADLMDNAAEDLGTVYRPVSTGSATSLPNVSAPAIVGSTKFPFNHRANVLDRVAVMVPSGWDSWGKIDVLRDGSDTALVEKGWKVRLSQYIAKSAGASPLLRVSSPAISANLTTVTEPSQNFLSRLLDLLMRDPNPDSRQCFRHAASATSSSNVPSGFSLPGVQ</sequence>
<dbReference type="EMBL" id="MEKH01000002">
    <property type="protein sequence ID" value="ODO10358.1"/>
    <property type="molecule type" value="Genomic_DNA"/>
</dbReference>
<feature type="region of interest" description="Disordered" evidence="10">
    <location>
        <begin position="326"/>
        <end position="345"/>
    </location>
</feature>
<dbReference type="GO" id="GO:0045504">
    <property type="term" value="F:dynein heavy chain binding"/>
    <property type="evidence" value="ECO:0007669"/>
    <property type="project" value="TreeGrafter"/>
</dbReference>
<proteinExistence type="predicted"/>
<dbReference type="InterPro" id="IPR008467">
    <property type="entry name" value="Dynein1_light_intermed_chain"/>
</dbReference>
<dbReference type="PANTHER" id="PTHR12688:SF0">
    <property type="entry name" value="DYNEIN LIGHT INTERMEDIATE CHAIN"/>
    <property type="match status" value="1"/>
</dbReference>
<keyword evidence="5" id="KW-0547">Nucleotide-binding</keyword>
<evidence type="ECO:0000313" key="12">
    <source>
        <dbReference type="Proteomes" id="UP000095149"/>
    </source>
</evidence>
<feature type="compositionally biased region" description="Polar residues" evidence="10">
    <location>
        <begin position="328"/>
        <end position="337"/>
    </location>
</feature>
<name>A0A1E3KB64_9TREE</name>
<dbReference type="GO" id="GO:0007018">
    <property type="term" value="P:microtubule-based movement"/>
    <property type="evidence" value="ECO:0007669"/>
    <property type="project" value="InterPro"/>
</dbReference>
<evidence type="ECO:0000256" key="2">
    <source>
        <dbReference type="ARBA" id="ARBA00022448"/>
    </source>
</evidence>
<evidence type="ECO:0000313" key="11">
    <source>
        <dbReference type="EMBL" id="ODO10358.1"/>
    </source>
</evidence>